<comment type="caution">
    <text evidence="1">The sequence shown here is derived from an EMBL/GenBank/DDBJ whole genome shotgun (WGS) entry which is preliminary data.</text>
</comment>
<dbReference type="Proteomes" id="UP001458880">
    <property type="component" value="Unassembled WGS sequence"/>
</dbReference>
<evidence type="ECO:0000313" key="1">
    <source>
        <dbReference type="EMBL" id="KAK9696436.1"/>
    </source>
</evidence>
<dbReference type="AlphaFoldDB" id="A0AAW1J151"/>
<keyword evidence="2" id="KW-1185">Reference proteome</keyword>
<proteinExistence type="predicted"/>
<evidence type="ECO:0000313" key="2">
    <source>
        <dbReference type="Proteomes" id="UP001458880"/>
    </source>
</evidence>
<dbReference type="EMBL" id="JASPKY010000451">
    <property type="protein sequence ID" value="KAK9696436.1"/>
    <property type="molecule type" value="Genomic_DNA"/>
</dbReference>
<reference evidence="1 2" key="1">
    <citation type="journal article" date="2024" name="BMC Genomics">
        <title>De novo assembly and annotation of Popillia japonica's genome with initial clues to its potential as an invasive pest.</title>
        <authorList>
            <person name="Cucini C."/>
            <person name="Boschi S."/>
            <person name="Funari R."/>
            <person name="Cardaioli E."/>
            <person name="Iannotti N."/>
            <person name="Marturano G."/>
            <person name="Paoli F."/>
            <person name="Bruttini M."/>
            <person name="Carapelli A."/>
            <person name="Frati F."/>
            <person name="Nardi F."/>
        </authorList>
    </citation>
    <scope>NUCLEOTIDE SEQUENCE [LARGE SCALE GENOMIC DNA]</scope>
    <source>
        <strain evidence="1">DMR45628</strain>
    </source>
</reference>
<organism evidence="1 2">
    <name type="scientific">Popillia japonica</name>
    <name type="common">Japanese beetle</name>
    <dbReference type="NCBI Taxonomy" id="7064"/>
    <lineage>
        <taxon>Eukaryota</taxon>
        <taxon>Metazoa</taxon>
        <taxon>Ecdysozoa</taxon>
        <taxon>Arthropoda</taxon>
        <taxon>Hexapoda</taxon>
        <taxon>Insecta</taxon>
        <taxon>Pterygota</taxon>
        <taxon>Neoptera</taxon>
        <taxon>Endopterygota</taxon>
        <taxon>Coleoptera</taxon>
        <taxon>Polyphaga</taxon>
        <taxon>Scarabaeiformia</taxon>
        <taxon>Scarabaeidae</taxon>
        <taxon>Rutelinae</taxon>
        <taxon>Popillia</taxon>
    </lineage>
</organism>
<name>A0AAW1J151_POPJA</name>
<accession>A0AAW1J151</accession>
<gene>
    <name evidence="1" type="ORF">QE152_g31904</name>
</gene>
<sequence>MKDILYESKHEALLRTCLRWTSSESGLKLRRFAFSRFPSTFNGCDVYVTRSAGDGGYHRPATRSDKVLVRVGIFVYGNVNVVQFSRTVQGNSMLVERGFFPFEIKSYRDCS</sequence>
<protein>
    <submittedName>
        <fullName evidence="1">Uncharacterized protein</fullName>
    </submittedName>
</protein>